<reference evidence="2" key="2">
    <citation type="journal article" date="2015" name="Fish Shellfish Immunol.">
        <title>Early steps in the European eel (Anguilla anguilla)-Vibrio vulnificus interaction in the gills: Role of the RtxA13 toxin.</title>
        <authorList>
            <person name="Callol A."/>
            <person name="Pajuelo D."/>
            <person name="Ebbesson L."/>
            <person name="Teles M."/>
            <person name="MacKenzie S."/>
            <person name="Amaro C."/>
        </authorList>
    </citation>
    <scope>NUCLEOTIDE SEQUENCE</scope>
</reference>
<protein>
    <submittedName>
        <fullName evidence="2">Uncharacterized protein</fullName>
    </submittedName>
</protein>
<proteinExistence type="predicted"/>
<reference evidence="2" key="1">
    <citation type="submission" date="2014-11" db="EMBL/GenBank/DDBJ databases">
        <authorList>
            <person name="Amaro Gonzalez C."/>
        </authorList>
    </citation>
    <scope>NUCLEOTIDE SEQUENCE</scope>
</reference>
<dbReference type="AlphaFoldDB" id="A0A0E9Q6K7"/>
<name>A0A0E9Q6K7_ANGAN</name>
<evidence type="ECO:0000256" key="1">
    <source>
        <dbReference type="SAM" id="MobiDB-lite"/>
    </source>
</evidence>
<evidence type="ECO:0000313" key="2">
    <source>
        <dbReference type="EMBL" id="JAH11723.1"/>
    </source>
</evidence>
<dbReference type="EMBL" id="GBXM01096854">
    <property type="protein sequence ID" value="JAH11723.1"/>
    <property type="molecule type" value="Transcribed_RNA"/>
</dbReference>
<feature type="region of interest" description="Disordered" evidence="1">
    <location>
        <begin position="1"/>
        <end position="52"/>
    </location>
</feature>
<accession>A0A0E9Q6K7</accession>
<organism evidence="2">
    <name type="scientific">Anguilla anguilla</name>
    <name type="common">European freshwater eel</name>
    <name type="synonym">Muraena anguilla</name>
    <dbReference type="NCBI Taxonomy" id="7936"/>
    <lineage>
        <taxon>Eukaryota</taxon>
        <taxon>Metazoa</taxon>
        <taxon>Chordata</taxon>
        <taxon>Craniata</taxon>
        <taxon>Vertebrata</taxon>
        <taxon>Euteleostomi</taxon>
        <taxon>Actinopterygii</taxon>
        <taxon>Neopterygii</taxon>
        <taxon>Teleostei</taxon>
        <taxon>Anguilliformes</taxon>
        <taxon>Anguillidae</taxon>
        <taxon>Anguilla</taxon>
    </lineage>
</organism>
<sequence length="52" mass="5371">MEPATSNKSPGPPHLLLSSHLDESGVKSRGGKSTGSESKSPPQHFVPVTSVC</sequence>